<dbReference type="CDD" id="cd00731">
    <property type="entry name" value="CheA_reg"/>
    <property type="match status" value="1"/>
</dbReference>
<dbReference type="Proteomes" id="UP001151081">
    <property type="component" value="Unassembled WGS sequence"/>
</dbReference>
<feature type="domain" description="Histidine kinase" evidence="14">
    <location>
        <begin position="190"/>
        <end position="411"/>
    </location>
</feature>
<name>A0A9X4AZ37_9BACT</name>
<keyword evidence="4" id="KW-0145">Chemotaxis</keyword>
<keyword evidence="9" id="KW-0067">ATP-binding</keyword>
<dbReference type="GO" id="GO:0000155">
    <property type="term" value="F:phosphorelay sensor kinase activity"/>
    <property type="evidence" value="ECO:0007669"/>
    <property type="project" value="InterPro"/>
</dbReference>
<dbReference type="SUPFAM" id="SSF47226">
    <property type="entry name" value="Histidine-containing phosphotransfer domain, HPT domain"/>
    <property type="match status" value="1"/>
</dbReference>
<evidence type="ECO:0000256" key="8">
    <source>
        <dbReference type="ARBA" id="ARBA00022777"/>
    </source>
</evidence>
<dbReference type="InterPro" id="IPR037006">
    <property type="entry name" value="CheA-like_homodim_sf"/>
</dbReference>
<dbReference type="InterPro" id="IPR004358">
    <property type="entry name" value="Sig_transdc_His_kin-like_C"/>
</dbReference>
<keyword evidence="8" id="KW-0418">Kinase</keyword>
<sequence>MDADLEALVERFLGQSKESLDAIEEDLLGREVSADDGAVLDRVFRAVHSLKGDAGTLGFVHVAELAHAMETALERMRARSFSPKDEPITLLLESVDVLRKMVEAPSAQSEALAAQSLSVRARLGRAVEGAAPPPPGGEEGLSTGPSSISGVVAPARGAESGPRTLRIDLDKLDTMLTLLGEIAVARNRLTELLDGETPATGYELREAHEQADRPYRELQGLIMRARMVRLDEVFRRYARIARDLARASGKLVNLVVEAEGAEVDTRIVDHIRDALIHLVSNAVDHGIEHPRVRVAKGKDACGRIVMRARHDMGAVVVQIVDDGAGLDRAKILERAIASGLVTQRPELSDEEMLRLVLTPGFSTARALTQTSGRGVGMDVVRRDVEAVRGTLRIESRAGDGCTVTLRIPLTVAIIDGFGVALEGTTYVLPIEAVSECLDFPAAERSKSDAVGLLDVRGTVLPYLRLRSLFGVSGAAPAREHVVVVQHEETTLGLVVDAVLGERQAVIKPLGPFLGHVPCVSGSTILGDGRVALVLSIPDICRHALALGERAQPGG</sequence>
<evidence type="ECO:0000256" key="6">
    <source>
        <dbReference type="ARBA" id="ARBA00022679"/>
    </source>
</evidence>
<dbReference type="FunFam" id="3.30.565.10:FF:000016">
    <property type="entry name" value="Chemotaxis protein CheA, putative"/>
    <property type="match status" value="1"/>
</dbReference>
<dbReference type="PROSITE" id="PS50851">
    <property type="entry name" value="CHEW"/>
    <property type="match status" value="1"/>
</dbReference>
<dbReference type="InterPro" id="IPR008207">
    <property type="entry name" value="Sig_transdc_His_kin_Hpt_dom"/>
</dbReference>
<evidence type="ECO:0000256" key="4">
    <source>
        <dbReference type="ARBA" id="ARBA00022500"/>
    </source>
</evidence>
<dbReference type="SUPFAM" id="SSF55874">
    <property type="entry name" value="ATPase domain of HSP90 chaperone/DNA topoisomerase II/histidine kinase"/>
    <property type="match status" value="1"/>
</dbReference>
<feature type="domain" description="HPt" evidence="16">
    <location>
        <begin position="1"/>
        <end position="105"/>
    </location>
</feature>
<dbReference type="GO" id="GO:0005524">
    <property type="term" value="F:ATP binding"/>
    <property type="evidence" value="ECO:0007669"/>
    <property type="project" value="UniProtKB-KW"/>
</dbReference>
<dbReference type="Pfam" id="PF01584">
    <property type="entry name" value="CheW"/>
    <property type="match status" value="1"/>
</dbReference>
<dbReference type="PANTHER" id="PTHR43395:SF10">
    <property type="entry name" value="CHEMOTAXIS PROTEIN CHEA"/>
    <property type="match status" value="1"/>
</dbReference>
<dbReference type="InterPro" id="IPR003594">
    <property type="entry name" value="HATPase_dom"/>
</dbReference>
<evidence type="ECO:0000259" key="16">
    <source>
        <dbReference type="PROSITE" id="PS50894"/>
    </source>
</evidence>
<keyword evidence="5 12" id="KW-0597">Phosphoprotein</keyword>
<keyword evidence="18" id="KW-1185">Reference proteome</keyword>
<dbReference type="InterPro" id="IPR036890">
    <property type="entry name" value="HATPase_C_sf"/>
</dbReference>
<evidence type="ECO:0000313" key="17">
    <source>
        <dbReference type="EMBL" id="MDC3987757.1"/>
    </source>
</evidence>
<dbReference type="PANTHER" id="PTHR43395">
    <property type="entry name" value="SENSOR HISTIDINE KINASE CHEA"/>
    <property type="match status" value="1"/>
</dbReference>
<dbReference type="SUPFAM" id="SSF47384">
    <property type="entry name" value="Homodimeric domain of signal transducing histidine kinase"/>
    <property type="match status" value="1"/>
</dbReference>
<dbReference type="PRINTS" id="PR00344">
    <property type="entry name" value="BCTRLSENSOR"/>
</dbReference>
<feature type="region of interest" description="Disordered" evidence="13">
    <location>
        <begin position="127"/>
        <end position="159"/>
    </location>
</feature>
<dbReference type="SUPFAM" id="SSF50341">
    <property type="entry name" value="CheW-like"/>
    <property type="match status" value="1"/>
</dbReference>
<evidence type="ECO:0000259" key="14">
    <source>
        <dbReference type="PROSITE" id="PS50109"/>
    </source>
</evidence>
<dbReference type="Pfam" id="PF02895">
    <property type="entry name" value="H-kinase_dim"/>
    <property type="match status" value="1"/>
</dbReference>
<evidence type="ECO:0000256" key="1">
    <source>
        <dbReference type="ARBA" id="ARBA00000085"/>
    </source>
</evidence>
<proteinExistence type="predicted"/>
<dbReference type="EMBL" id="JAGTJJ010000058">
    <property type="protein sequence ID" value="MDC3987757.1"/>
    <property type="molecule type" value="Genomic_DNA"/>
</dbReference>
<evidence type="ECO:0000256" key="3">
    <source>
        <dbReference type="ARBA" id="ARBA00021495"/>
    </source>
</evidence>
<dbReference type="Gene3D" id="1.20.120.160">
    <property type="entry name" value="HPT domain"/>
    <property type="match status" value="1"/>
</dbReference>
<organism evidence="17 18">
    <name type="scientific">Polyangium jinanense</name>
    <dbReference type="NCBI Taxonomy" id="2829994"/>
    <lineage>
        <taxon>Bacteria</taxon>
        <taxon>Pseudomonadati</taxon>
        <taxon>Myxococcota</taxon>
        <taxon>Polyangia</taxon>
        <taxon>Polyangiales</taxon>
        <taxon>Polyangiaceae</taxon>
        <taxon>Polyangium</taxon>
    </lineage>
</organism>
<dbReference type="InterPro" id="IPR004105">
    <property type="entry name" value="CheA-like_dim"/>
</dbReference>
<dbReference type="PROSITE" id="PS50109">
    <property type="entry name" value="HIS_KIN"/>
    <property type="match status" value="1"/>
</dbReference>
<dbReference type="InterPro" id="IPR036641">
    <property type="entry name" value="HPT_dom_sf"/>
</dbReference>
<dbReference type="EC" id="2.7.13.3" evidence="2"/>
<dbReference type="InterPro" id="IPR036097">
    <property type="entry name" value="HisK_dim/P_sf"/>
</dbReference>
<evidence type="ECO:0000256" key="13">
    <source>
        <dbReference type="SAM" id="MobiDB-lite"/>
    </source>
</evidence>
<dbReference type="GO" id="GO:0005737">
    <property type="term" value="C:cytoplasm"/>
    <property type="evidence" value="ECO:0007669"/>
    <property type="project" value="InterPro"/>
</dbReference>
<feature type="domain" description="CheW-like" evidence="15">
    <location>
        <begin position="413"/>
        <end position="545"/>
    </location>
</feature>
<evidence type="ECO:0000256" key="7">
    <source>
        <dbReference type="ARBA" id="ARBA00022741"/>
    </source>
</evidence>
<evidence type="ECO:0000256" key="9">
    <source>
        <dbReference type="ARBA" id="ARBA00022840"/>
    </source>
</evidence>
<accession>A0A9X4AZ37</accession>
<dbReference type="PROSITE" id="PS50894">
    <property type="entry name" value="HPT"/>
    <property type="match status" value="1"/>
</dbReference>
<comment type="caution">
    <text evidence="17">The sequence shown here is derived from an EMBL/GenBank/DDBJ whole genome shotgun (WGS) entry which is preliminary data.</text>
</comment>
<protein>
    <recommendedName>
        <fullName evidence="3">Chemotaxis protein CheA</fullName>
        <ecNumber evidence="2">2.7.13.3</ecNumber>
    </recommendedName>
</protein>
<dbReference type="InterPro" id="IPR002545">
    <property type="entry name" value="CheW-lke_dom"/>
</dbReference>
<dbReference type="Pfam" id="PF01627">
    <property type="entry name" value="Hpt"/>
    <property type="match status" value="1"/>
</dbReference>
<dbReference type="Gene3D" id="1.10.287.560">
    <property type="entry name" value="Histidine kinase CheA-like, homodimeric domain"/>
    <property type="match status" value="1"/>
</dbReference>
<dbReference type="Pfam" id="PF02518">
    <property type="entry name" value="HATPase_c"/>
    <property type="match status" value="1"/>
</dbReference>
<keyword evidence="10" id="KW-0902">Two-component regulatory system</keyword>
<dbReference type="Gene3D" id="3.30.565.10">
    <property type="entry name" value="Histidine kinase-like ATPase, C-terminal domain"/>
    <property type="match status" value="1"/>
</dbReference>
<dbReference type="SMART" id="SM00260">
    <property type="entry name" value="CheW"/>
    <property type="match status" value="1"/>
</dbReference>
<keyword evidence="6" id="KW-0808">Transferase</keyword>
<evidence type="ECO:0000259" key="15">
    <source>
        <dbReference type="PROSITE" id="PS50851"/>
    </source>
</evidence>
<dbReference type="RefSeq" id="WP_272427973.1">
    <property type="nucleotide sequence ID" value="NZ_JAGTJJ010000058.1"/>
</dbReference>
<comment type="catalytic activity">
    <reaction evidence="1">
        <text>ATP + protein L-histidine = ADP + protein N-phospho-L-histidine.</text>
        <dbReference type="EC" id="2.7.13.3"/>
    </reaction>
</comment>
<dbReference type="InterPro" id="IPR036061">
    <property type="entry name" value="CheW-like_dom_sf"/>
</dbReference>
<dbReference type="CDD" id="cd00088">
    <property type="entry name" value="HPT"/>
    <property type="match status" value="1"/>
</dbReference>
<feature type="modified residue" description="Phosphohistidine" evidence="12">
    <location>
        <position position="48"/>
    </location>
</feature>
<dbReference type="InterPro" id="IPR051315">
    <property type="entry name" value="Bact_Chemotaxis_CheA"/>
</dbReference>
<gene>
    <name evidence="17" type="ORF">KEG57_45250</name>
</gene>
<dbReference type="GO" id="GO:0006935">
    <property type="term" value="P:chemotaxis"/>
    <property type="evidence" value="ECO:0007669"/>
    <property type="project" value="UniProtKB-KW"/>
</dbReference>
<reference evidence="17 18" key="1">
    <citation type="submission" date="2021-04" db="EMBL/GenBank/DDBJ databases">
        <title>Genome analysis of Polyangium sp.</title>
        <authorList>
            <person name="Li Y."/>
            <person name="Wang J."/>
        </authorList>
    </citation>
    <scope>NUCLEOTIDE SEQUENCE [LARGE SCALE GENOMIC DNA]</scope>
    <source>
        <strain evidence="17 18">SDU14</strain>
    </source>
</reference>
<dbReference type="AlphaFoldDB" id="A0A9X4AZ37"/>
<evidence type="ECO:0000256" key="11">
    <source>
        <dbReference type="ARBA" id="ARBA00035100"/>
    </source>
</evidence>
<dbReference type="SMART" id="SM01231">
    <property type="entry name" value="H-kinase_dim"/>
    <property type="match status" value="1"/>
</dbReference>
<evidence type="ECO:0000256" key="5">
    <source>
        <dbReference type="ARBA" id="ARBA00022553"/>
    </source>
</evidence>
<dbReference type="SMART" id="SM00387">
    <property type="entry name" value="HATPase_c"/>
    <property type="match status" value="1"/>
</dbReference>
<keyword evidence="7" id="KW-0547">Nucleotide-binding</keyword>
<comment type="function">
    <text evidence="11">Involved in the transmission of sensory signals from the chemoreceptors to the flagellar motors. CheA is autophosphorylated; it can transfer its phosphate group to either CheB or CheY.</text>
</comment>
<evidence type="ECO:0000256" key="10">
    <source>
        <dbReference type="ARBA" id="ARBA00023012"/>
    </source>
</evidence>
<dbReference type="Gene3D" id="2.30.30.40">
    <property type="entry name" value="SH3 Domains"/>
    <property type="match status" value="1"/>
</dbReference>
<evidence type="ECO:0000256" key="2">
    <source>
        <dbReference type="ARBA" id="ARBA00012438"/>
    </source>
</evidence>
<evidence type="ECO:0000313" key="18">
    <source>
        <dbReference type="Proteomes" id="UP001151081"/>
    </source>
</evidence>
<evidence type="ECO:0000256" key="12">
    <source>
        <dbReference type="PROSITE-ProRule" id="PRU00110"/>
    </source>
</evidence>
<dbReference type="SMART" id="SM00073">
    <property type="entry name" value="HPT"/>
    <property type="match status" value="1"/>
</dbReference>
<dbReference type="InterPro" id="IPR005467">
    <property type="entry name" value="His_kinase_dom"/>
</dbReference>